<evidence type="ECO:0000256" key="4">
    <source>
        <dbReference type="ARBA" id="ARBA00022692"/>
    </source>
</evidence>
<dbReference type="InterPro" id="IPR038757">
    <property type="entry name" value="BRAP"/>
</dbReference>
<keyword evidence="4 9" id="KW-0812">Transmembrane</keyword>
<keyword evidence="7" id="KW-0333">Golgi apparatus</keyword>
<evidence type="ECO:0000256" key="8">
    <source>
        <dbReference type="ARBA" id="ARBA00023136"/>
    </source>
</evidence>
<evidence type="ECO:0000256" key="6">
    <source>
        <dbReference type="ARBA" id="ARBA00022989"/>
    </source>
</evidence>
<evidence type="ECO:0000256" key="7">
    <source>
        <dbReference type="ARBA" id="ARBA00023034"/>
    </source>
</evidence>
<keyword evidence="3" id="KW-0963">Cytoplasm</keyword>
<dbReference type="EMBL" id="JAPWTJ010001092">
    <property type="protein sequence ID" value="KAJ8973868.1"/>
    <property type="molecule type" value="Genomic_DNA"/>
</dbReference>
<name>A0ABQ9J884_9CUCU</name>
<organism evidence="10 11">
    <name type="scientific">Molorchus minor</name>
    <dbReference type="NCBI Taxonomy" id="1323400"/>
    <lineage>
        <taxon>Eukaryota</taxon>
        <taxon>Metazoa</taxon>
        <taxon>Ecdysozoa</taxon>
        <taxon>Arthropoda</taxon>
        <taxon>Hexapoda</taxon>
        <taxon>Insecta</taxon>
        <taxon>Pterygota</taxon>
        <taxon>Neoptera</taxon>
        <taxon>Endopterygota</taxon>
        <taxon>Coleoptera</taxon>
        <taxon>Polyphaga</taxon>
        <taxon>Cucujiformia</taxon>
        <taxon>Chrysomeloidea</taxon>
        <taxon>Cerambycidae</taxon>
        <taxon>Lamiinae</taxon>
        <taxon>Monochamini</taxon>
        <taxon>Molorchus</taxon>
    </lineage>
</organism>
<proteinExistence type="predicted"/>
<evidence type="ECO:0000256" key="3">
    <source>
        <dbReference type="ARBA" id="ARBA00022490"/>
    </source>
</evidence>
<evidence type="ECO:0000256" key="2">
    <source>
        <dbReference type="ARBA" id="ARBA00004496"/>
    </source>
</evidence>
<gene>
    <name evidence="10" type="ORF">NQ317_016881</name>
</gene>
<dbReference type="PANTHER" id="PTHR35259">
    <property type="entry name" value="BOMBESIN RECEPTOR-ACTIVATED PROTEIN C6ORF89"/>
    <property type="match status" value="1"/>
</dbReference>
<keyword evidence="8 9" id="KW-0472">Membrane</keyword>
<comment type="caution">
    <text evidence="10">The sequence shown here is derived from an EMBL/GenBank/DDBJ whole genome shotgun (WGS) entry which is preliminary data.</text>
</comment>
<evidence type="ECO:0000256" key="9">
    <source>
        <dbReference type="SAM" id="Phobius"/>
    </source>
</evidence>
<comment type="subcellular location">
    <subcellularLocation>
        <location evidence="2">Cytoplasm</location>
    </subcellularLocation>
    <subcellularLocation>
        <location evidence="1">Golgi apparatus membrane</location>
        <topology evidence="1">Single-pass type II membrane protein</topology>
    </subcellularLocation>
</comment>
<keyword evidence="11" id="KW-1185">Reference proteome</keyword>
<evidence type="ECO:0000313" key="11">
    <source>
        <dbReference type="Proteomes" id="UP001162164"/>
    </source>
</evidence>
<evidence type="ECO:0000313" key="10">
    <source>
        <dbReference type="EMBL" id="KAJ8973868.1"/>
    </source>
</evidence>
<sequence length="149" mass="17762">MSKLKETRPLKQYKKDVDTVYDKEIEQIFKRCFVDLRKNTCSSMPIKQRTKAQYCICTARNVFVLFMILAIFIYILLNVHQPTTSFVLRNVQYLTYPTLKIIRYLSVPIIKIFPSLTDLYDETCLVEIHIFTWQTWNAGLVKMFSQCWI</sequence>
<reference evidence="10" key="1">
    <citation type="journal article" date="2023" name="Insect Mol. Biol.">
        <title>Genome sequencing provides insights into the evolution of gene families encoding plant cell wall-degrading enzymes in longhorned beetles.</title>
        <authorList>
            <person name="Shin N.R."/>
            <person name="Okamura Y."/>
            <person name="Kirsch R."/>
            <person name="Pauchet Y."/>
        </authorList>
    </citation>
    <scope>NUCLEOTIDE SEQUENCE</scope>
    <source>
        <strain evidence="10">MMC_N1</strain>
    </source>
</reference>
<protein>
    <recommendedName>
        <fullName evidence="12">Odorant receptor</fullName>
    </recommendedName>
</protein>
<feature type="transmembrane region" description="Helical" evidence="9">
    <location>
        <begin position="54"/>
        <end position="77"/>
    </location>
</feature>
<dbReference type="PANTHER" id="PTHR35259:SF1">
    <property type="entry name" value="BOMBESIN RECEPTOR-ACTIVATED PROTEIN C6ORF89"/>
    <property type="match status" value="1"/>
</dbReference>
<evidence type="ECO:0000256" key="1">
    <source>
        <dbReference type="ARBA" id="ARBA00004323"/>
    </source>
</evidence>
<keyword evidence="5" id="KW-0735">Signal-anchor</keyword>
<accession>A0ABQ9J884</accession>
<dbReference type="Proteomes" id="UP001162164">
    <property type="component" value="Unassembled WGS sequence"/>
</dbReference>
<evidence type="ECO:0000256" key="5">
    <source>
        <dbReference type="ARBA" id="ARBA00022968"/>
    </source>
</evidence>
<keyword evidence="6 9" id="KW-1133">Transmembrane helix</keyword>
<evidence type="ECO:0008006" key="12">
    <source>
        <dbReference type="Google" id="ProtNLM"/>
    </source>
</evidence>